<feature type="transmembrane region" description="Helical" evidence="1">
    <location>
        <begin position="581"/>
        <end position="602"/>
    </location>
</feature>
<dbReference type="GeneID" id="64694986"/>
<gene>
    <name evidence="3" type="ORF">F5147DRAFT_627914</name>
</gene>
<feature type="chain" id="PRO_5040154304" description="Transmembrane protein" evidence="2">
    <location>
        <begin position="23"/>
        <end position="624"/>
    </location>
</feature>
<evidence type="ECO:0000313" key="4">
    <source>
        <dbReference type="Proteomes" id="UP000823399"/>
    </source>
</evidence>
<evidence type="ECO:0000313" key="3">
    <source>
        <dbReference type="EMBL" id="KAG2117141.1"/>
    </source>
</evidence>
<dbReference type="EMBL" id="JABBWM010000005">
    <property type="protein sequence ID" value="KAG2117141.1"/>
    <property type="molecule type" value="Genomic_DNA"/>
</dbReference>
<feature type="transmembrane region" description="Helical" evidence="1">
    <location>
        <begin position="494"/>
        <end position="517"/>
    </location>
</feature>
<feature type="signal peptide" evidence="2">
    <location>
        <begin position="1"/>
        <end position="22"/>
    </location>
</feature>
<evidence type="ECO:0000256" key="1">
    <source>
        <dbReference type="SAM" id="Phobius"/>
    </source>
</evidence>
<evidence type="ECO:0008006" key="5">
    <source>
        <dbReference type="Google" id="ProtNLM"/>
    </source>
</evidence>
<dbReference type="Proteomes" id="UP000823399">
    <property type="component" value="Unassembled WGS sequence"/>
</dbReference>
<feature type="transmembrane region" description="Helical" evidence="1">
    <location>
        <begin position="460"/>
        <end position="482"/>
    </location>
</feature>
<keyword evidence="1" id="KW-0812">Transmembrane</keyword>
<protein>
    <recommendedName>
        <fullName evidence="5">Transmembrane protein</fullName>
    </recommendedName>
</protein>
<keyword evidence="1" id="KW-0472">Membrane</keyword>
<dbReference type="OrthoDB" id="2657661at2759"/>
<organism evidence="3 4">
    <name type="scientific">Suillus discolor</name>
    <dbReference type="NCBI Taxonomy" id="1912936"/>
    <lineage>
        <taxon>Eukaryota</taxon>
        <taxon>Fungi</taxon>
        <taxon>Dikarya</taxon>
        <taxon>Basidiomycota</taxon>
        <taxon>Agaricomycotina</taxon>
        <taxon>Agaricomycetes</taxon>
        <taxon>Agaricomycetidae</taxon>
        <taxon>Boletales</taxon>
        <taxon>Suillineae</taxon>
        <taxon>Suillaceae</taxon>
        <taxon>Suillus</taxon>
    </lineage>
</organism>
<keyword evidence="1" id="KW-1133">Transmembrane helix</keyword>
<sequence length="624" mass="70261">MSNTGLIHKLLRRLWQVLAVLAHSSVQRLRILVSFLRCCATKARALPGHSTGAKSSTADSCCPGAFSARCSQATLPLPLHRQINPTSTSSGIQDAASSSTPPYSMPVPYIPARVILSYTSSPPEVNVAIPSDAPGTTLRFVPFAANDVLRYDNRPLVDKAHECDHIPALMRHFPNKSCPWLDGDWKSYIHPEGALYLYNMTRKTFTEAIMDETTFHLLAGCVDGLYDMARAKSTSSEAEDIELVVQLWPTEDEITCQYYFVDHATRTLFWLHDTSHETTVNIFSGLRGVDDPSHIRFALESEYWTHCERYPNHQMDRVKLLKELREVVMHASAEIITSDMSLSPFDADELSRILELINHLQENAKEKDFPHSTCIIARFMQYFYRAKFFNFCGLPCARLDADRSVYEEDTGFHPLIAPFSLVFEAMLFWAPQAHLNDIRRVWVDECINTPRWKDFNTKLMAEWTGITIYSTVMLAVDVSFLAVPNMNISQSQSIGIIATYLSIIFITGSLIASVLLARQNQRYGFESADKAAEVLSNLTGTFFGVKALATVHSLPYAMLMWGMIYFAIGLLYNVFKFTTTAMLASIVSGCVVVTVFISWFIWAAREVHIFKRLTKSVLSVTSGR</sequence>
<keyword evidence="4" id="KW-1185">Reference proteome</keyword>
<dbReference type="AlphaFoldDB" id="A0A9P7JYZ3"/>
<reference evidence="3" key="1">
    <citation type="journal article" date="2020" name="New Phytol.">
        <title>Comparative genomics reveals dynamic genome evolution in host specialist ectomycorrhizal fungi.</title>
        <authorList>
            <person name="Lofgren L.A."/>
            <person name="Nguyen N.H."/>
            <person name="Vilgalys R."/>
            <person name="Ruytinx J."/>
            <person name="Liao H.L."/>
            <person name="Branco S."/>
            <person name="Kuo A."/>
            <person name="LaButti K."/>
            <person name="Lipzen A."/>
            <person name="Andreopoulos W."/>
            <person name="Pangilinan J."/>
            <person name="Riley R."/>
            <person name="Hundley H."/>
            <person name="Na H."/>
            <person name="Barry K."/>
            <person name="Grigoriev I.V."/>
            <person name="Stajich J.E."/>
            <person name="Kennedy P.G."/>
        </authorList>
    </citation>
    <scope>NUCLEOTIDE SEQUENCE</scope>
    <source>
        <strain evidence="3">FC423</strain>
    </source>
</reference>
<proteinExistence type="predicted"/>
<dbReference type="RefSeq" id="XP_041298030.1">
    <property type="nucleotide sequence ID" value="XM_041432727.1"/>
</dbReference>
<accession>A0A9P7JYZ3</accession>
<keyword evidence="2" id="KW-0732">Signal</keyword>
<name>A0A9P7JYZ3_9AGAM</name>
<evidence type="ECO:0000256" key="2">
    <source>
        <dbReference type="SAM" id="SignalP"/>
    </source>
</evidence>
<feature type="transmembrane region" description="Helical" evidence="1">
    <location>
        <begin position="556"/>
        <end position="575"/>
    </location>
</feature>
<comment type="caution">
    <text evidence="3">The sequence shown here is derived from an EMBL/GenBank/DDBJ whole genome shotgun (WGS) entry which is preliminary data.</text>
</comment>